<organism evidence="1 2">
    <name type="scientific">Hymenobacter lapidarius</name>
    <dbReference type="NCBI Taxonomy" id="1908237"/>
    <lineage>
        <taxon>Bacteria</taxon>
        <taxon>Pseudomonadati</taxon>
        <taxon>Bacteroidota</taxon>
        <taxon>Cytophagia</taxon>
        <taxon>Cytophagales</taxon>
        <taxon>Hymenobacteraceae</taxon>
        <taxon>Hymenobacter</taxon>
    </lineage>
</organism>
<evidence type="ECO:0000313" key="1">
    <source>
        <dbReference type="EMBL" id="OGX81446.1"/>
    </source>
</evidence>
<protein>
    <submittedName>
        <fullName evidence="1">Uncharacterized protein</fullName>
    </submittedName>
</protein>
<dbReference type="AlphaFoldDB" id="A0A1G1SS48"/>
<sequence length="89" mass="9818">MPFLFLGLDVIPAGRQLAFARHPAERAHIFRRVGGRAGPWHRVAVYARSPYLDEDVLAPGTFVEYYVHVQADADAGTLQVCSHLLSATT</sequence>
<accession>A0A1G1SS48</accession>
<dbReference type="STRING" id="1908237.BEN47_05725"/>
<evidence type="ECO:0000313" key="2">
    <source>
        <dbReference type="Proteomes" id="UP000176294"/>
    </source>
</evidence>
<dbReference type="Proteomes" id="UP000176294">
    <property type="component" value="Unassembled WGS sequence"/>
</dbReference>
<proteinExistence type="predicted"/>
<dbReference type="OrthoDB" id="884051at2"/>
<dbReference type="EMBL" id="MDZB01000164">
    <property type="protein sequence ID" value="OGX81446.1"/>
    <property type="molecule type" value="Genomic_DNA"/>
</dbReference>
<reference evidence="1 2" key="1">
    <citation type="submission" date="2016-08" db="EMBL/GenBank/DDBJ databases">
        <title>Hymenobacter coccineus sp. nov., Hymenobacter lapidarius sp. nov. and Hymenobacter glacialis sp. nov., isolated from Antarctic soil.</title>
        <authorList>
            <person name="Sedlacek I."/>
            <person name="Kralova S."/>
            <person name="Kyrova K."/>
            <person name="Maslanova I."/>
            <person name="Stankova E."/>
            <person name="Vrbovska V."/>
            <person name="Nemec M."/>
            <person name="Bartak M."/>
            <person name="Svec P."/>
            <person name="Busse H.-J."/>
            <person name="Pantucek R."/>
        </authorList>
    </citation>
    <scope>NUCLEOTIDE SEQUENCE [LARGE SCALE GENOMIC DNA]</scope>
    <source>
        <strain evidence="1 2">CCM 8643</strain>
    </source>
</reference>
<keyword evidence="2" id="KW-1185">Reference proteome</keyword>
<comment type="caution">
    <text evidence="1">The sequence shown here is derived from an EMBL/GenBank/DDBJ whole genome shotgun (WGS) entry which is preliminary data.</text>
</comment>
<name>A0A1G1SS48_9BACT</name>
<gene>
    <name evidence="1" type="ORF">BEN47_05725</name>
</gene>
<dbReference type="RefSeq" id="WP_070730748.1">
    <property type="nucleotide sequence ID" value="NZ_MDZB01000164.1"/>
</dbReference>